<feature type="compositionally biased region" description="Acidic residues" evidence="12">
    <location>
        <begin position="68"/>
        <end position="77"/>
    </location>
</feature>
<evidence type="ECO:0000256" key="5">
    <source>
        <dbReference type="ARBA" id="ARBA00022729"/>
    </source>
</evidence>
<evidence type="ECO:0000256" key="14">
    <source>
        <dbReference type="SAM" id="SignalP"/>
    </source>
</evidence>
<organism evidence="15 16">
    <name type="scientific">Tegillarca granosa</name>
    <name type="common">Malaysian cockle</name>
    <name type="synonym">Anadara granosa</name>
    <dbReference type="NCBI Taxonomy" id="220873"/>
    <lineage>
        <taxon>Eukaryota</taxon>
        <taxon>Metazoa</taxon>
        <taxon>Spiralia</taxon>
        <taxon>Lophotrochozoa</taxon>
        <taxon>Mollusca</taxon>
        <taxon>Bivalvia</taxon>
        <taxon>Autobranchia</taxon>
        <taxon>Pteriomorphia</taxon>
        <taxon>Arcoida</taxon>
        <taxon>Arcoidea</taxon>
        <taxon>Arcidae</taxon>
        <taxon>Tegillarca</taxon>
    </lineage>
</organism>
<evidence type="ECO:0000256" key="8">
    <source>
        <dbReference type="ARBA" id="ARBA00023136"/>
    </source>
</evidence>
<evidence type="ECO:0000256" key="10">
    <source>
        <dbReference type="ARBA" id="ARBA00025854"/>
    </source>
</evidence>
<comment type="subcellular location">
    <subcellularLocation>
        <location evidence="1">Endoplasmic reticulum membrane</location>
        <topology evidence="1">Single-pass type I membrane protein</topology>
    </subcellularLocation>
</comment>
<dbReference type="EMBL" id="JARBDR010000917">
    <property type="protein sequence ID" value="KAJ8302540.1"/>
    <property type="molecule type" value="Genomic_DNA"/>
</dbReference>
<evidence type="ECO:0000256" key="2">
    <source>
        <dbReference type="ARBA" id="ARBA00006776"/>
    </source>
</evidence>
<keyword evidence="16" id="KW-1185">Reference proteome</keyword>
<comment type="subunit">
    <text evidence="10">Heterotetramer of TRAP-alpha, TRAP-beta, TRAP-delta and TRAP-gamma. Interacts with palmitoylated calnexin (CALX), the interaction is required for efficient folding of glycosylated proteins.</text>
</comment>
<dbReference type="Pfam" id="PF03896">
    <property type="entry name" value="TRAP_alpha"/>
    <property type="match status" value="1"/>
</dbReference>
<evidence type="ECO:0000256" key="1">
    <source>
        <dbReference type="ARBA" id="ARBA00004115"/>
    </source>
</evidence>
<dbReference type="PANTHER" id="PTHR12924:SF0">
    <property type="entry name" value="TRANSLOCON-ASSOCIATED PROTEIN SUBUNIT ALPHA"/>
    <property type="match status" value="1"/>
</dbReference>
<evidence type="ECO:0000256" key="13">
    <source>
        <dbReference type="SAM" id="Phobius"/>
    </source>
</evidence>
<evidence type="ECO:0000256" key="11">
    <source>
        <dbReference type="ARBA" id="ARBA00031071"/>
    </source>
</evidence>
<evidence type="ECO:0000256" key="6">
    <source>
        <dbReference type="ARBA" id="ARBA00022824"/>
    </source>
</evidence>
<evidence type="ECO:0000256" key="3">
    <source>
        <dbReference type="ARBA" id="ARBA00020280"/>
    </source>
</evidence>
<keyword evidence="8 13" id="KW-0472">Membrane</keyword>
<keyword evidence="5 14" id="KW-0732">Signal</keyword>
<evidence type="ECO:0000256" key="7">
    <source>
        <dbReference type="ARBA" id="ARBA00022989"/>
    </source>
</evidence>
<keyword evidence="6" id="KW-0256">Endoplasmic reticulum</keyword>
<feature type="region of interest" description="Disordered" evidence="12">
    <location>
        <begin position="41"/>
        <end position="83"/>
    </location>
</feature>
<evidence type="ECO:0000313" key="16">
    <source>
        <dbReference type="Proteomes" id="UP001217089"/>
    </source>
</evidence>
<comment type="function">
    <text evidence="9">TRAP proteins are part of a complex whose function is to bind calcium to the ER membrane and thereby regulate the retention of ER resident proteins. May be involved in the recycling of the translocation apparatus after completion of the translocation process or may function as a membrane-bound chaperone facilitating folding of translocated proteins.</text>
</comment>
<feature type="chain" id="PRO_5045714741" description="Translocon-associated protein subunit alpha" evidence="14">
    <location>
        <begin position="21"/>
        <end position="351"/>
    </location>
</feature>
<reference evidence="15 16" key="1">
    <citation type="submission" date="2022-12" db="EMBL/GenBank/DDBJ databases">
        <title>Chromosome-level genome of Tegillarca granosa.</title>
        <authorList>
            <person name="Kim J."/>
        </authorList>
    </citation>
    <scope>NUCLEOTIDE SEQUENCE [LARGE SCALE GENOMIC DNA]</scope>
    <source>
        <strain evidence="15">Teg-2019</strain>
        <tissue evidence="15">Adductor muscle</tissue>
    </source>
</reference>
<evidence type="ECO:0000256" key="9">
    <source>
        <dbReference type="ARBA" id="ARBA00025620"/>
    </source>
</evidence>
<sequence>MGILGRFLLLLLLVLPTTLMFFRNGKHSSFLALADDPVEGEDEDVAVETEEAATDEATDSAAVTEGEKTEEEEEEEDTQLKPSPNADAVMVFTSPTGTTDLPAGLVVRFLVGFTNKGDKKFTVESLDASFRYPQDYSFFIQNFTTATYNQDVEPTKQATFEYGFTPSESFAGRPFGLSILLNYKDEDGNQFMNAVFNETVNIVESDEGLDGETFFLYVFLAAVAVLLLVGAQQLLANFGRKHLSKPRQVVEMGTQNSNVDYSWIPKETLQHAMNRSPGAFPKAITETEEEQAINQRRRRIIVELLCLMEVALKMRSLLPLQREYNSFMDIPAIIKLFTRNHVILLLVSCCL</sequence>
<name>A0ABQ9EBI6_TEGGR</name>
<dbReference type="PANTHER" id="PTHR12924">
    <property type="entry name" value="TRANSLOCON-ASSOCIATED PROTEIN, ALPHA SUBUNIT"/>
    <property type="match status" value="1"/>
</dbReference>
<protein>
    <recommendedName>
        <fullName evidence="3">Translocon-associated protein subunit alpha</fullName>
    </recommendedName>
    <alternativeName>
        <fullName evidence="11">Signal sequence receptor subunit alpha</fullName>
    </alternativeName>
</protein>
<comment type="caution">
    <text evidence="15">The sequence shown here is derived from an EMBL/GenBank/DDBJ whole genome shotgun (WGS) entry which is preliminary data.</text>
</comment>
<gene>
    <name evidence="15" type="ORF">KUTeg_018936</name>
</gene>
<dbReference type="Proteomes" id="UP001217089">
    <property type="component" value="Unassembled WGS sequence"/>
</dbReference>
<feature type="signal peptide" evidence="14">
    <location>
        <begin position="1"/>
        <end position="20"/>
    </location>
</feature>
<keyword evidence="4 13" id="KW-0812">Transmembrane</keyword>
<feature type="transmembrane region" description="Helical" evidence="13">
    <location>
        <begin position="214"/>
        <end position="238"/>
    </location>
</feature>
<comment type="similarity">
    <text evidence="2">Belongs to the TRAP-alpha family.</text>
</comment>
<proteinExistence type="inferred from homology"/>
<evidence type="ECO:0000313" key="15">
    <source>
        <dbReference type="EMBL" id="KAJ8302540.1"/>
    </source>
</evidence>
<dbReference type="InterPro" id="IPR005595">
    <property type="entry name" value="TRAP_alpha"/>
</dbReference>
<evidence type="ECO:0000256" key="12">
    <source>
        <dbReference type="SAM" id="MobiDB-lite"/>
    </source>
</evidence>
<evidence type="ECO:0000256" key="4">
    <source>
        <dbReference type="ARBA" id="ARBA00022692"/>
    </source>
</evidence>
<keyword evidence="7 13" id="KW-1133">Transmembrane helix</keyword>
<accession>A0ABQ9EBI6</accession>
<feature type="compositionally biased region" description="Acidic residues" evidence="12">
    <location>
        <begin position="41"/>
        <end position="58"/>
    </location>
</feature>